<keyword evidence="2" id="KW-0479">Metal-binding</keyword>
<organism evidence="5 6">
    <name type="scientific">Sphenostylis stenocarpa</name>
    <dbReference type="NCBI Taxonomy" id="92480"/>
    <lineage>
        <taxon>Eukaryota</taxon>
        <taxon>Viridiplantae</taxon>
        <taxon>Streptophyta</taxon>
        <taxon>Embryophyta</taxon>
        <taxon>Tracheophyta</taxon>
        <taxon>Spermatophyta</taxon>
        <taxon>Magnoliopsida</taxon>
        <taxon>eudicotyledons</taxon>
        <taxon>Gunneridae</taxon>
        <taxon>Pentapetalae</taxon>
        <taxon>rosids</taxon>
        <taxon>fabids</taxon>
        <taxon>Fabales</taxon>
        <taxon>Fabaceae</taxon>
        <taxon>Papilionoideae</taxon>
        <taxon>50 kb inversion clade</taxon>
        <taxon>NPAAA clade</taxon>
        <taxon>indigoferoid/millettioid clade</taxon>
        <taxon>Phaseoleae</taxon>
        <taxon>Sphenostylis</taxon>
    </lineage>
</organism>
<keyword evidence="2" id="KW-0863">Zinc-finger</keyword>
<dbReference type="Gramene" id="rna-AYBTSS11_LOCUS25293">
    <property type="protein sequence ID" value="CAJ1973233.1"/>
    <property type="gene ID" value="gene-AYBTSS11_LOCUS25293"/>
</dbReference>
<keyword evidence="6" id="KW-1185">Reference proteome</keyword>
<evidence type="ECO:0000259" key="4">
    <source>
        <dbReference type="PROSITE" id="PS50103"/>
    </source>
</evidence>
<dbReference type="PROSITE" id="PS50103">
    <property type="entry name" value="ZF_C3H1"/>
    <property type="match status" value="1"/>
</dbReference>
<feature type="compositionally biased region" description="Polar residues" evidence="3">
    <location>
        <begin position="515"/>
        <end position="525"/>
    </location>
</feature>
<dbReference type="AlphaFoldDB" id="A0AA86T2L3"/>
<reference evidence="5" key="1">
    <citation type="submission" date="2023-10" db="EMBL/GenBank/DDBJ databases">
        <authorList>
            <person name="Domelevo Entfellner J.-B."/>
        </authorList>
    </citation>
    <scope>NUCLEOTIDE SEQUENCE</scope>
</reference>
<evidence type="ECO:0000256" key="2">
    <source>
        <dbReference type="PROSITE-ProRule" id="PRU00723"/>
    </source>
</evidence>
<feature type="zinc finger region" description="C3H1-type" evidence="2">
    <location>
        <begin position="483"/>
        <end position="511"/>
    </location>
</feature>
<dbReference type="GO" id="GO:0008270">
    <property type="term" value="F:zinc ion binding"/>
    <property type="evidence" value="ECO:0007669"/>
    <property type="project" value="UniProtKB-KW"/>
</dbReference>
<keyword evidence="2" id="KW-0862">Zinc</keyword>
<sequence length="536" mass="59111">MRRLQKPKRVSWASDLDLCQPMPKEALDNRLQSDRTLRINARPQPLPTWEGQVIVIFSQDVLLVHADLSEEKSKSEMKRWKGLFGVPQVSVCAHWTWKEGQTHQWGRSFSLSLVLMRGISISRRSVVRLFLSEESPSQVGLNSQDHLQAKASLHLPPGGPGSDDILPPGFEGTHSSSHFEIRPSQIPVIKWITPPKIALNHTWQVVSGEESIEVEDQRQREMRVLEAIYPRISSIPPNPSVSMDIEDSNYMDGQTPLIPITPIEDEDAAPEALSDSLEPFDDSQSLELPPGILKNPNPATSTQFARGLPSDVAAASVAITNIVKNNERGKLIDHGLLNNILKNPEVIEKLVRDYGATNNSQYVHNVGSSSAAFSNPPMPISQGETATPSPIAFPAVTSYTPSTGGQVAPVSTQWPPRPSASSTIVSSPVEVPAAKDVNYYKSLIQQHGGDKQETVPYSSKRQIHQPVTNYEPPFNQRGKVSKPKIMKPCIFFNSSRGCRNGANCAYQHDASFQPRGNSVPGIQSSKRMKMDHEISS</sequence>
<evidence type="ECO:0000256" key="3">
    <source>
        <dbReference type="SAM" id="MobiDB-lite"/>
    </source>
</evidence>
<gene>
    <name evidence="5" type="ORF">AYBTSS11_LOCUS25293</name>
</gene>
<name>A0AA86T2L3_9FABA</name>
<accession>A0AA86T2L3</accession>
<feature type="region of interest" description="Disordered" evidence="3">
    <location>
        <begin position="515"/>
        <end position="536"/>
    </location>
</feature>
<evidence type="ECO:0000313" key="6">
    <source>
        <dbReference type="Proteomes" id="UP001189624"/>
    </source>
</evidence>
<dbReference type="GO" id="GO:0003677">
    <property type="term" value="F:DNA binding"/>
    <property type="evidence" value="ECO:0007669"/>
    <property type="project" value="UniProtKB-KW"/>
</dbReference>
<feature type="region of interest" description="Disordered" evidence="3">
    <location>
        <begin position="157"/>
        <end position="177"/>
    </location>
</feature>
<proteinExistence type="predicted"/>
<dbReference type="Proteomes" id="UP001189624">
    <property type="component" value="Chromosome 9"/>
</dbReference>
<dbReference type="InterPro" id="IPR000571">
    <property type="entry name" value="Znf_CCCH"/>
</dbReference>
<dbReference type="PANTHER" id="PTHR33400">
    <property type="entry name" value="ZINC FINGER CCCH DOMAIN-CONTAINING PROTEIN 6-RELATED"/>
    <property type="match status" value="1"/>
</dbReference>
<evidence type="ECO:0000256" key="1">
    <source>
        <dbReference type="ARBA" id="ARBA00023125"/>
    </source>
</evidence>
<evidence type="ECO:0000313" key="5">
    <source>
        <dbReference type="EMBL" id="CAJ1973233.1"/>
    </source>
</evidence>
<keyword evidence="1" id="KW-0238">DNA-binding</keyword>
<feature type="domain" description="C3H1-type" evidence="4">
    <location>
        <begin position="483"/>
        <end position="511"/>
    </location>
</feature>
<protein>
    <recommendedName>
        <fullName evidence="4">C3H1-type domain-containing protein</fullName>
    </recommendedName>
</protein>
<dbReference type="EMBL" id="OY731406">
    <property type="protein sequence ID" value="CAJ1973233.1"/>
    <property type="molecule type" value="Genomic_DNA"/>
</dbReference>
<dbReference type="PANTHER" id="PTHR33400:SF2">
    <property type="entry name" value="ZINC FINGER CCCH DOMAIN-CONTAINING PROTEIN 6"/>
    <property type="match status" value="1"/>
</dbReference>